<accession>A0A9D4G0P6</accession>
<gene>
    <name evidence="1" type="ORF">DPMN_133730</name>
</gene>
<keyword evidence="2" id="KW-1185">Reference proteome</keyword>
<reference evidence="1" key="1">
    <citation type="journal article" date="2019" name="bioRxiv">
        <title>The Genome of the Zebra Mussel, Dreissena polymorpha: A Resource for Invasive Species Research.</title>
        <authorList>
            <person name="McCartney M.A."/>
            <person name="Auch B."/>
            <person name="Kono T."/>
            <person name="Mallez S."/>
            <person name="Zhang Y."/>
            <person name="Obille A."/>
            <person name="Becker A."/>
            <person name="Abrahante J.E."/>
            <person name="Garbe J."/>
            <person name="Badalamenti J.P."/>
            <person name="Herman A."/>
            <person name="Mangelson H."/>
            <person name="Liachko I."/>
            <person name="Sullivan S."/>
            <person name="Sone E.D."/>
            <person name="Koren S."/>
            <person name="Silverstein K.A.T."/>
            <person name="Beckman K.B."/>
            <person name="Gohl D.M."/>
        </authorList>
    </citation>
    <scope>NUCLEOTIDE SEQUENCE</scope>
    <source>
        <strain evidence="1">Duluth1</strain>
        <tissue evidence="1">Whole animal</tissue>
    </source>
</reference>
<dbReference type="Proteomes" id="UP000828390">
    <property type="component" value="Unassembled WGS sequence"/>
</dbReference>
<comment type="caution">
    <text evidence="1">The sequence shown here is derived from an EMBL/GenBank/DDBJ whole genome shotgun (WGS) entry which is preliminary data.</text>
</comment>
<evidence type="ECO:0000313" key="1">
    <source>
        <dbReference type="EMBL" id="KAH3805427.1"/>
    </source>
</evidence>
<protein>
    <submittedName>
        <fullName evidence="1">Uncharacterized protein</fullName>
    </submittedName>
</protein>
<sequence length="55" mass="5789">MSRIAACLGGQMRSFTAKCDLPPRTDAASTTDAALTCFALPPRIAKYICSVLAVL</sequence>
<organism evidence="1 2">
    <name type="scientific">Dreissena polymorpha</name>
    <name type="common">Zebra mussel</name>
    <name type="synonym">Mytilus polymorpha</name>
    <dbReference type="NCBI Taxonomy" id="45954"/>
    <lineage>
        <taxon>Eukaryota</taxon>
        <taxon>Metazoa</taxon>
        <taxon>Spiralia</taxon>
        <taxon>Lophotrochozoa</taxon>
        <taxon>Mollusca</taxon>
        <taxon>Bivalvia</taxon>
        <taxon>Autobranchia</taxon>
        <taxon>Heteroconchia</taxon>
        <taxon>Euheterodonta</taxon>
        <taxon>Imparidentia</taxon>
        <taxon>Neoheterodontei</taxon>
        <taxon>Myida</taxon>
        <taxon>Dreissenoidea</taxon>
        <taxon>Dreissenidae</taxon>
        <taxon>Dreissena</taxon>
    </lineage>
</organism>
<dbReference type="AlphaFoldDB" id="A0A9D4G0P6"/>
<reference evidence="1" key="2">
    <citation type="submission" date="2020-11" db="EMBL/GenBank/DDBJ databases">
        <authorList>
            <person name="McCartney M.A."/>
            <person name="Auch B."/>
            <person name="Kono T."/>
            <person name="Mallez S."/>
            <person name="Becker A."/>
            <person name="Gohl D.M."/>
            <person name="Silverstein K.A.T."/>
            <person name="Koren S."/>
            <person name="Bechman K.B."/>
            <person name="Herman A."/>
            <person name="Abrahante J.E."/>
            <person name="Garbe J."/>
        </authorList>
    </citation>
    <scope>NUCLEOTIDE SEQUENCE</scope>
    <source>
        <strain evidence="1">Duluth1</strain>
        <tissue evidence="1">Whole animal</tissue>
    </source>
</reference>
<dbReference type="EMBL" id="JAIWYP010000006">
    <property type="protein sequence ID" value="KAH3805427.1"/>
    <property type="molecule type" value="Genomic_DNA"/>
</dbReference>
<evidence type="ECO:0000313" key="2">
    <source>
        <dbReference type="Proteomes" id="UP000828390"/>
    </source>
</evidence>
<proteinExistence type="predicted"/>
<name>A0A9D4G0P6_DREPO</name>